<feature type="transmembrane region" description="Helical" evidence="1">
    <location>
        <begin position="155"/>
        <end position="176"/>
    </location>
</feature>
<keyword evidence="1" id="KW-1133">Transmembrane helix</keyword>
<organism evidence="2 3">
    <name type="scientific">Thalassotalea algicola</name>
    <dbReference type="NCBI Taxonomy" id="2716224"/>
    <lineage>
        <taxon>Bacteria</taxon>
        <taxon>Pseudomonadati</taxon>
        <taxon>Pseudomonadota</taxon>
        <taxon>Gammaproteobacteria</taxon>
        <taxon>Alteromonadales</taxon>
        <taxon>Colwelliaceae</taxon>
        <taxon>Thalassotalea</taxon>
    </lineage>
</organism>
<comment type="caution">
    <text evidence="2">The sequence shown here is derived from an EMBL/GenBank/DDBJ whole genome shotgun (WGS) entry which is preliminary data.</text>
</comment>
<protein>
    <submittedName>
        <fullName evidence="2">Uncharacterized protein</fullName>
    </submittedName>
</protein>
<dbReference type="AlphaFoldDB" id="A0A7Y0Q5I0"/>
<feature type="transmembrane region" description="Helical" evidence="1">
    <location>
        <begin position="20"/>
        <end position="38"/>
    </location>
</feature>
<keyword evidence="3" id="KW-1185">Reference proteome</keyword>
<feature type="transmembrane region" description="Helical" evidence="1">
    <location>
        <begin position="86"/>
        <end position="107"/>
    </location>
</feature>
<accession>A0A7Y0Q5I0</accession>
<evidence type="ECO:0000313" key="2">
    <source>
        <dbReference type="EMBL" id="NMP30126.1"/>
    </source>
</evidence>
<evidence type="ECO:0000256" key="1">
    <source>
        <dbReference type="SAM" id="Phobius"/>
    </source>
</evidence>
<keyword evidence="1" id="KW-0472">Membrane</keyword>
<feature type="transmembrane region" description="Helical" evidence="1">
    <location>
        <begin position="59"/>
        <end position="80"/>
    </location>
</feature>
<dbReference type="RefSeq" id="WP_169073467.1">
    <property type="nucleotide sequence ID" value="NZ_JABBXH010000001.1"/>
</dbReference>
<feature type="transmembrane region" description="Helical" evidence="1">
    <location>
        <begin position="210"/>
        <end position="227"/>
    </location>
</feature>
<reference evidence="2 3" key="1">
    <citation type="submission" date="2020-04" db="EMBL/GenBank/DDBJ databases">
        <title>Thalassotalea sp. M1531, isolated from the surface of marine red alga.</title>
        <authorList>
            <person name="Pang L."/>
            <person name="Lu D.-C."/>
        </authorList>
    </citation>
    <scope>NUCLEOTIDE SEQUENCE [LARGE SCALE GENOMIC DNA]</scope>
    <source>
        <strain evidence="2 3">M1531</strain>
    </source>
</reference>
<dbReference type="EMBL" id="JABBXH010000001">
    <property type="protein sequence ID" value="NMP30126.1"/>
    <property type="molecule type" value="Genomic_DNA"/>
</dbReference>
<feature type="transmembrane region" description="Helical" evidence="1">
    <location>
        <begin position="128"/>
        <end position="149"/>
    </location>
</feature>
<sequence>MSFIELYELPILRWVHIVAMVYWLGGEWGVFQTSFHVINRKLAMAERRRHMETAYRIDILARTGIIILLPLGMHMGHIWGVQPYGGGFLVGMWVFYAAWLALCWAAFAKRETDLGIKLTKADEAIRYVVIPAVFISAATSLMGYGPFLAEQGQQWFSIKLLIFSLLLVIGLLLRFIMREWTTMFRRLDEEGDNPEVEEILEKSIRFGRRLAYIYWIGILTVAFFGAVKPM</sequence>
<proteinExistence type="predicted"/>
<dbReference type="Proteomes" id="UP000568664">
    <property type="component" value="Unassembled WGS sequence"/>
</dbReference>
<evidence type="ECO:0000313" key="3">
    <source>
        <dbReference type="Proteomes" id="UP000568664"/>
    </source>
</evidence>
<keyword evidence="1" id="KW-0812">Transmembrane</keyword>
<gene>
    <name evidence="2" type="ORF">HII17_01005</name>
</gene>
<name>A0A7Y0Q5I0_9GAMM</name>